<evidence type="ECO:0000313" key="3">
    <source>
        <dbReference type="EMBL" id="XDT72229.1"/>
    </source>
</evidence>
<name>A0AB39UW61_9GAMM</name>
<accession>A0AB39UW61</accession>
<proteinExistence type="predicted"/>
<feature type="domain" description="WCX" evidence="2">
    <location>
        <begin position="257"/>
        <end position="331"/>
    </location>
</feature>
<dbReference type="AlphaFoldDB" id="A0AB39UW61"/>
<gene>
    <name evidence="3" type="ORF">AAIA72_15745</name>
</gene>
<dbReference type="RefSeq" id="WP_369601241.1">
    <property type="nucleotide sequence ID" value="NZ_CP154858.1"/>
</dbReference>
<evidence type="ECO:0000259" key="1">
    <source>
        <dbReference type="Pfam" id="PF13280"/>
    </source>
</evidence>
<dbReference type="PANTHER" id="PTHR34580">
    <property type="match status" value="1"/>
</dbReference>
<dbReference type="InterPro" id="IPR057727">
    <property type="entry name" value="WCX_dom"/>
</dbReference>
<dbReference type="KEGG" id="tcd:AAIA72_15745"/>
<dbReference type="InterPro" id="IPR026881">
    <property type="entry name" value="WYL_dom"/>
</dbReference>
<dbReference type="PROSITE" id="PS52050">
    <property type="entry name" value="WYL"/>
    <property type="match status" value="1"/>
</dbReference>
<dbReference type="EMBL" id="CP154858">
    <property type="protein sequence ID" value="XDT72229.1"/>
    <property type="molecule type" value="Genomic_DNA"/>
</dbReference>
<dbReference type="Pfam" id="PF13280">
    <property type="entry name" value="WYL"/>
    <property type="match status" value="1"/>
</dbReference>
<dbReference type="PANTHER" id="PTHR34580:SF1">
    <property type="entry name" value="PROTEIN PAFC"/>
    <property type="match status" value="1"/>
</dbReference>
<sequence length="339" mass="38883">MSANQETIFRYLSLLQLIPRYPGSRDTRSLMQALSGQGFQVSMRMLQRDLDKLSGMFPLICDDAQKPYKWSFDRDFKSNLPALDTPKALTLVLAEQYLKQLLPHAALQQLQHEFESARRHLEALEGNRLANWSEKVMAVPEGNVLLPAECDEHVWQAVTDALISGRALEVRYLSRSKSEMHDLTLHPQGIVVRYRVTYLLAMAEDYVDVRQFALHRIQSACVSEQPGRVCPDFRLRDYVHRGAFGYPMSPDPVVLCARVRPAVAWLLRETPLSDSQVLSSEPDAEGWYQLEARVPDDRQTQWWLQSMGAEIDVLEPRTWRDAIHRQARQILGQETGQAK</sequence>
<dbReference type="InterPro" id="IPR051534">
    <property type="entry name" value="CBASS_pafABC_assoc_protein"/>
</dbReference>
<reference evidence="3" key="1">
    <citation type="submission" date="2024-05" db="EMBL/GenBank/DDBJ databases">
        <title>Genome sequencing of novel strain.</title>
        <authorList>
            <person name="Ganbat D."/>
            <person name="Ganbat S."/>
            <person name="Lee S.-J."/>
        </authorList>
    </citation>
    <scope>NUCLEOTIDE SEQUENCE</scope>
    <source>
        <strain evidence="3">SMD15-11</strain>
    </source>
</reference>
<dbReference type="PIRSF" id="PIRSF016838">
    <property type="entry name" value="PafC"/>
    <property type="match status" value="1"/>
</dbReference>
<protein>
    <submittedName>
        <fullName evidence="3">WYL domain-containing protein</fullName>
    </submittedName>
</protein>
<organism evidence="3">
    <name type="scientific">Thermohahella caldifontis</name>
    <dbReference type="NCBI Taxonomy" id="3142973"/>
    <lineage>
        <taxon>Bacteria</taxon>
        <taxon>Pseudomonadati</taxon>
        <taxon>Pseudomonadota</taxon>
        <taxon>Gammaproteobacteria</taxon>
        <taxon>Oceanospirillales</taxon>
        <taxon>Hahellaceae</taxon>
        <taxon>Thermohahella</taxon>
    </lineage>
</organism>
<dbReference type="InterPro" id="IPR028349">
    <property type="entry name" value="PafC-like"/>
</dbReference>
<evidence type="ECO:0000259" key="2">
    <source>
        <dbReference type="Pfam" id="PF25583"/>
    </source>
</evidence>
<feature type="domain" description="WYL" evidence="1">
    <location>
        <begin position="154"/>
        <end position="221"/>
    </location>
</feature>
<dbReference type="Pfam" id="PF25583">
    <property type="entry name" value="WCX"/>
    <property type="match status" value="1"/>
</dbReference>